<dbReference type="AlphaFoldDB" id="G5K2F4"/>
<reference evidence="1 2" key="1">
    <citation type="journal article" date="2014" name="Int. J. Syst. Evol. Microbiol.">
        <title>Phylogenomics and the dynamic genome evolution of the genus Streptococcus.</title>
        <authorList>
            <consortium name="The Broad Institute Genome Sequencing Platform"/>
            <person name="Richards V.P."/>
            <person name="Palmer S.R."/>
            <person name="Pavinski Bitar P.D."/>
            <person name="Qin X."/>
            <person name="Weinstock G.M."/>
            <person name="Highlander S.K."/>
            <person name="Town C.D."/>
            <person name="Burne R.A."/>
            <person name="Stanhope M.J."/>
        </authorList>
    </citation>
    <scope>NUCLEOTIDE SEQUENCE [LARGE SCALE GENOMIC DNA]</scope>
    <source>
        <strain evidence="1 2">707-05</strain>
    </source>
</reference>
<gene>
    <name evidence="1" type="ORF">STRIC_0966</name>
</gene>
<keyword evidence="2" id="KW-1185">Reference proteome</keyword>
<dbReference type="STRING" id="764299.STRIC_0966"/>
<evidence type="ECO:0000313" key="1">
    <source>
        <dbReference type="EMBL" id="EHI69821.1"/>
    </source>
</evidence>
<organism evidence="1 2">
    <name type="scientific">Streptococcus ictaluri 707-05</name>
    <dbReference type="NCBI Taxonomy" id="764299"/>
    <lineage>
        <taxon>Bacteria</taxon>
        <taxon>Bacillati</taxon>
        <taxon>Bacillota</taxon>
        <taxon>Bacilli</taxon>
        <taxon>Lactobacillales</taxon>
        <taxon>Streptococcaceae</taxon>
        <taxon>Streptococcus</taxon>
    </lineage>
</organism>
<evidence type="ECO:0000313" key="2">
    <source>
        <dbReference type="Proteomes" id="UP000003330"/>
    </source>
</evidence>
<comment type="caution">
    <text evidence="1">The sequence shown here is derived from an EMBL/GenBank/DDBJ whole genome shotgun (WGS) entry which is preliminary data.</text>
</comment>
<proteinExistence type="predicted"/>
<name>G5K2F4_9STRE</name>
<protein>
    <submittedName>
        <fullName evidence="1">Uncharacterized protein</fullName>
    </submittedName>
</protein>
<dbReference type="EMBL" id="AEUX02000006">
    <property type="protein sequence ID" value="EHI69821.1"/>
    <property type="molecule type" value="Genomic_DNA"/>
</dbReference>
<accession>G5K2F4</accession>
<sequence length="52" mass="5511">MALPSGGAFVIYLMPIFLRLLSTSDTSGAFYGDASGELVTGELVLIFLETLL</sequence>
<dbReference type="Proteomes" id="UP000003330">
    <property type="component" value="Unassembled WGS sequence"/>
</dbReference>